<dbReference type="SUPFAM" id="SSF56349">
    <property type="entry name" value="DNA breaking-rejoining enzymes"/>
    <property type="match status" value="1"/>
</dbReference>
<evidence type="ECO:0000256" key="1">
    <source>
        <dbReference type="ARBA" id="ARBA00022908"/>
    </source>
</evidence>
<dbReference type="CDD" id="cd00796">
    <property type="entry name" value="INT_Rci_Hp1_C"/>
    <property type="match status" value="1"/>
</dbReference>
<reference evidence="7 8" key="1">
    <citation type="submission" date="2020-08" db="EMBL/GenBank/DDBJ databases">
        <title>Complete genome sequence of Entomobacter blattae G55GP.</title>
        <authorList>
            <person name="Poehlein A."/>
            <person name="Guzman J."/>
            <person name="Daniel R."/>
            <person name="Vilcinskas A."/>
        </authorList>
    </citation>
    <scope>NUCLEOTIDE SEQUENCE [LARGE SCALE GENOMIC DNA]</scope>
    <source>
        <strain evidence="7 8">G55GP</strain>
    </source>
</reference>
<dbReference type="InterPro" id="IPR013762">
    <property type="entry name" value="Integrase-like_cat_sf"/>
</dbReference>
<dbReference type="InterPro" id="IPR044068">
    <property type="entry name" value="CB"/>
</dbReference>
<protein>
    <submittedName>
        <fullName evidence="7">Tyrosine recombinase XerC</fullName>
    </submittedName>
</protein>
<evidence type="ECO:0000313" key="7">
    <source>
        <dbReference type="EMBL" id="QNT78394.1"/>
    </source>
</evidence>
<accession>A0A7H1NRI4</accession>
<keyword evidence="2 4" id="KW-0238">DNA-binding</keyword>
<gene>
    <name evidence="7" type="primary">xerC_3</name>
    <name evidence="7" type="ORF">JGUZn3_11680</name>
</gene>
<dbReference type="PANTHER" id="PTHR30349:SF94">
    <property type="entry name" value="INTEGRASE_RECOMBINASE HI_1414-RELATED"/>
    <property type="match status" value="1"/>
</dbReference>
<evidence type="ECO:0000259" key="6">
    <source>
        <dbReference type="PROSITE" id="PS51900"/>
    </source>
</evidence>
<dbReference type="InterPro" id="IPR010998">
    <property type="entry name" value="Integrase_recombinase_N"/>
</dbReference>
<dbReference type="AlphaFoldDB" id="A0A7H1NRI4"/>
<dbReference type="Gene3D" id="1.10.443.10">
    <property type="entry name" value="Intergrase catalytic core"/>
    <property type="match status" value="1"/>
</dbReference>
<dbReference type="InterPro" id="IPR002104">
    <property type="entry name" value="Integrase_catalytic"/>
</dbReference>
<dbReference type="GO" id="GO:0006310">
    <property type="term" value="P:DNA recombination"/>
    <property type="evidence" value="ECO:0007669"/>
    <property type="project" value="UniProtKB-KW"/>
</dbReference>
<dbReference type="PANTHER" id="PTHR30349">
    <property type="entry name" value="PHAGE INTEGRASE-RELATED"/>
    <property type="match status" value="1"/>
</dbReference>
<name>A0A7H1NRI4_9PROT</name>
<feature type="domain" description="Core-binding (CB)" evidence="6">
    <location>
        <begin position="47"/>
        <end position="126"/>
    </location>
</feature>
<dbReference type="GO" id="GO:0003677">
    <property type="term" value="F:DNA binding"/>
    <property type="evidence" value="ECO:0007669"/>
    <property type="project" value="UniProtKB-UniRule"/>
</dbReference>
<dbReference type="KEGG" id="ebla:JGUZn3_11680"/>
<feature type="domain" description="Tyr recombinase" evidence="5">
    <location>
        <begin position="149"/>
        <end position="323"/>
    </location>
</feature>
<evidence type="ECO:0000259" key="5">
    <source>
        <dbReference type="PROSITE" id="PS51898"/>
    </source>
</evidence>
<dbReference type="GO" id="GO:0015074">
    <property type="term" value="P:DNA integration"/>
    <property type="evidence" value="ECO:0007669"/>
    <property type="project" value="UniProtKB-KW"/>
</dbReference>
<dbReference type="Gene3D" id="1.10.150.130">
    <property type="match status" value="1"/>
</dbReference>
<evidence type="ECO:0000256" key="4">
    <source>
        <dbReference type="PROSITE-ProRule" id="PRU01248"/>
    </source>
</evidence>
<dbReference type="InterPro" id="IPR050090">
    <property type="entry name" value="Tyrosine_recombinase_XerCD"/>
</dbReference>
<dbReference type="Pfam" id="PF00589">
    <property type="entry name" value="Phage_integrase"/>
    <property type="match status" value="1"/>
</dbReference>
<proteinExistence type="predicted"/>
<dbReference type="EMBL" id="CP060244">
    <property type="protein sequence ID" value="QNT78394.1"/>
    <property type="molecule type" value="Genomic_DNA"/>
</dbReference>
<evidence type="ECO:0000313" key="8">
    <source>
        <dbReference type="Proteomes" id="UP000516349"/>
    </source>
</evidence>
<sequence length="323" mass="37084">MIVKKGQRVNATFDTLQEAKEWALYAESSILAGEKLAQEVKPVSKGETLANLCARYAVEVSLHKRGQRWEKLRLNAYKKYIAFNKPIQELQPLDLALWRDERLKSVSSATVNRDLNLISAVITHSMKEWRVPVLVNPVSLIRRPKDPPARKRRISHEERNIIVSALGWDMNTPPVTQRDYVAFAFLLALETAMRRSEILSLIWEDVFIEQRYVHLKMTKNGEERDVPLSSNALKLINILPIGRPSERLVPIEPGYLTTTFRKVKIEVGLKDLRFHDSRREAATELSKRLSNVLELAAVTGHKSLKILQGYYRPDPTFLAKKLE</sequence>
<keyword evidence="1" id="KW-0229">DNA integration</keyword>
<organism evidence="7 8">
    <name type="scientific">Entomobacter blattae</name>
    <dbReference type="NCBI Taxonomy" id="2762277"/>
    <lineage>
        <taxon>Bacteria</taxon>
        <taxon>Pseudomonadati</taxon>
        <taxon>Pseudomonadota</taxon>
        <taxon>Alphaproteobacteria</taxon>
        <taxon>Acetobacterales</taxon>
        <taxon>Acetobacteraceae</taxon>
        <taxon>Entomobacter</taxon>
    </lineage>
</organism>
<dbReference type="InterPro" id="IPR011010">
    <property type="entry name" value="DNA_brk_join_enz"/>
</dbReference>
<dbReference type="PROSITE" id="PS51898">
    <property type="entry name" value="TYR_RECOMBINASE"/>
    <property type="match status" value="1"/>
</dbReference>
<evidence type="ECO:0000256" key="2">
    <source>
        <dbReference type="ARBA" id="ARBA00023125"/>
    </source>
</evidence>
<keyword evidence="8" id="KW-1185">Reference proteome</keyword>
<dbReference type="PROSITE" id="PS51900">
    <property type="entry name" value="CB"/>
    <property type="match status" value="1"/>
</dbReference>
<keyword evidence="3" id="KW-0233">DNA recombination</keyword>
<dbReference type="Proteomes" id="UP000516349">
    <property type="component" value="Chromosome"/>
</dbReference>
<evidence type="ECO:0000256" key="3">
    <source>
        <dbReference type="ARBA" id="ARBA00023172"/>
    </source>
</evidence>